<keyword evidence="9 11" id="KW-0472">Membrane</keyword>
<comment type="similarity">
    <text evidence="3">Belongs to the MNN1/MNT family.</text>
</comment>
<protein>
    <recommendedName>
        <fullName evidence="16">Nucleotide-diphospho-sugar transferase</fullName>
    </recommendedName>
</protein>
<keyword evidence="15" id="KW-1185">Reference proteome</keyword>
<dbReference type="GeneID" id="94344130"/>
<dbReference type="KEGG" id="blac:94344130"/>
<dbReference type="GO" id="GO:0046354">
    <property type="term" value="P:mannan biosynthetic process"/>
    <property type="evidence" value="ECO:0007669"/>
    <property type="project" value="TreeGrafter"/>
</dbReference>
<dbReference type="Pfam" id="PF11051">
    <property type="entry name" value="Mannosyl_trans3"/>
    <property type="match status" value="1"/>
</dbReference>
<dbReference type="InterPro" id="IPR022751">
    <property type="entry name" value="Alpha_mannosyltransferase"/>
</dbReference>
<evidence type="ECO:0008006" key="16">
    <source>
        <dbReference type="Google" id="ProtNLM"/>
    </source>
</evidence>
<dbReference type="PANTHER" id="PTHR31646:SF1">
    <property type="entry name" value="ALPHA-1,2-MANNOSYLTRANSFERASE MNN2"/>
    <property type="match status" value="1"/>
</dbReference>
<evidence type="ECO:0000256" key="8">
    <source>
        <dbReference type="ARBA" id="ARBA00023034"/>
    </source>
</evidence>
<reference evidence="14 15" key="1">
    <citation type="journal article" date="2021" name="Genome Biol.">
        <title>AFLAP: assembly-free linkage analysis pipeline using k-mers from genome sequencing data.</title>
        <authorList>
            <person name="Fletcher K."/>
            <person name="Zhang L."/>
            <person name="Gil J."/>
            <person name="Han R."/>
            <person name="Cavanaugh K."/>
            <person name="Michelmore R."/>
        </authorList>
    </citation>
    <scope>NUCLEOTIDE SEQUENCE [LARGE SCALE GENOMIC DNA]</scope>
    <source>
        <strain evidence="14 15">SF5</strain>
    </source>
</reference>
<dbReference type="GO" id="GO:0000139">
    <property type="term" value="C:Golgi membrane"/>
    <property type="evidence" value="ECO:0007669"/>
    <property type="project" value="UniProtKB-SubCell"/>
</dbReference>
<evidence type="ECO:0000256" key="6">
    <source>
        <dbReference type="ARBA" id="ARBA00022968"/>
    </source>
</evidence>
<evidence type="ECO:0000256" key="4">
    <source>
        <dbReference type="ARBA" id="ARBA00022679"/>
    </source>
</evidence>
<evidence type="ECO:0000313" key="13">
    <source>
        <dbReference type="EMBL" id="TDH70393.1"/>
    </source>
</evidence>
<dbReference type="SUPFAM" id="SSF53448">
    <property type="entry name" value="Nucleotide-diphospho-sugar transferases"/>
    <property type="match status" value="1"/>
</dbReference>
<feature type="transmembrane region" description="Helical" evidence="11">
    <location>
        <begin position="29"/>
        <end position="48"/>
    </location>
</feature>
<organism evidence="14 15">
    <name type="scientific">Bremia lactucae</name>
    <name type="common">Lettuce downy mildew</name>
    <dbReference type="NCBI Taxonomy" id="4779"/>
    <lineage>
        <taxon>Eukaryota</taxon>
        <taxon>Sar</taxon>
        <taxon>Stramenopiles</taxon>
        <taxon>Oomycota</taxon>
        <taxon>Peronosporomycetes</taxon>
        <taxon>Peronosporales</taxon>
        <taxon>Peronosporaceae</taxon>
        <taxon>Bremia</taxon>
    </lineage>
</organism>
<evidence type="ECO:0000256" key="3">
    <source>
        <dbReference type="ARBA" id="ARBA00009105"/>
    </source>
</evidence>
<proteinExistence type="inferred from homology"/>
<comment type="subcellular location">
    <subcellularLocation>
        <location evidence="10">Endomembrane system</location>
        <topology evidence="10">Single-pass membrane protein</topology>
    </subcellularLocation>
    <subcellularLocation>
        <location evidence="1">Golgi apparatus membrane</location>
    </subcellularLocation>
    <subcellularLocation>
        <location evidence="2">Membrane</location>
        <topology evidence="2">Single-pass type II membrane protein</topology>
    </subcellularLocation>
</comment>
<sequence length="597" mass="67846">MPPKRTSSRYGSTQTPPNTPQGALRVRIFILYSCIGLYLLGTVMWGIGPSASFSNFGKGANVHWRRQLRRQKWKDTYDNNVGMTINRNWMEQLLKMDRPPELRCIGWKQTDSCNLPATELPTRDRGCDQFVRGGAGGYCVMEDDATGQKVEVMHTACGTLFPSVAISCRHGSDFVRFQWQVAKLAAAIQHERESAVHDDNLKRTRHREGIVMVIYPKLLVSAYASIRTLRAINCTLPIELWYCAFEMDMGNGTSLLDGIPKKLQQDYGPVTLRAIIDAQVIGFNSKVYAITNSEFEHVLFLDSDNVAVRDPSYLFNLPEFEQTGAIFWPDFWHPGHTIFNIHDDSLLWELLDMPFIDMFEQESGQLLIDKTKCSAPLRMLNLLAFHDPNLFSRYKLTHGDKDLFRLAWLKTNSPFHMIAYPPGIAGTVRATKFCGMSMVQYDTTGQALFLHRNARKITGGIEAENTPDEKIWTHLQRFRYRASSLEVRDLKATVKSHLKSSIKYMVDASLKPSDVLIISYQQLCKKYSIQIYGASPEFHKAQWCYGQPTVTAPMYKTSLLKETAFFGLEDILLNFANDAVTLLSKSAVEYIADSIVY</sequence>
<dbReference type="GO" id="GO:0000026">
    <property type="term" value="F:alpha-1,2-mannosyltransferase activity"/>
    <property type="evidence" value="ECO:0007669"/>
    <property type="project" value="TreeGrafter"/>
</dbReference>
<evidence type="ECO:0000256" key="10">
    <source>
        <dbReference type="ARBA" id="ARBA00037847"/>
    </source>
</evidence>
<evidence type="ECO:0000313" key="12">
    <source>
        <dbReference type="EMBL" id="TDH66514.1"/>
    </source>
</evidence>
<evidence type="ECO:0000256" key="7">
    <source>
        <dbReference type="ARBA" id="ARBA00022989"/>
    </source>
</evidence>
<evidence type="ECO:0000256" key="11">
    <source>
        <dbReference type="SAM" id="Phobius"/>
    </source>
</evidence>
<evidence type="ECO:0000256" key="1">
    <source>
        <dbReference type="ARBA" id="ARBA00004394"/>
    </source>
</evidence>
<evidence type="ECO:0000313" key="14">
    <source>
        <dbReference type="EMBL" id="TDH72551.1"/>
    </source>
</evidence>
<dbReference type="Proteomes" id="UP000294530">
    <property type="component" value="Unassembled WGS sequence"/>
</dbReference>
<keyword evidence="4" id="KW-0808">Transferase</keyword>
<evidence type="ECO:0000256" key="9">
    <source>
        <dbReference type="ARBA" id="ARBA00023136"/>
    </source>
</evidence>
<gene>
    <name evidence="13" type="ORF">CCR75_000351</name>
    <name evidence="14" type="ORF">CCR75_003271</name>
    <name evidence="12" type="ORF">CCR75_005780</name>
</gene>
<keyword evidence="5 11" id="KW-0812">Transmembrane</keyword>
<evidence type="ECO:0000256" key="5">
    <source>
        <dbReference type="ARBA" id="ARBA00022692"/>
    </source>
</evidence>
<accession>A0A976NYH1</accession>
<dbReference type="EMBL" id="SHOA02000037">
    <property type="protein sequence ID" value="TDH72551.1"/>
    <property type="molecule type" value="Genomic_DNA"/>
</dbReference>
<keyword evidence="6" id="KW-0735">Signal-anchor</keyword>
<dbReference type="EMBL" id="SHOA02000017">
    <property type="protein sequence ID" value="TDH66514.1"/>
    <property type="molecule type" value="Genomic_DNA"/>
</dbReference>
<reference evidence="14" key="2">
    <citation type="submission" date="2021-07" db="EMBL/GenBank/DDBJ databases">
        <authorList>
            <person name="Fletcher K."/>
        </authorList>
    </citation>
    <scope>NUCLEOTIDE SEQUENCE</scope>
    <source>
        <strain evidence="14">SF5</strain>
    </source>
</reference>
<dbReference type="InterPro" id="IPR029044">
    <property type="entry name" value="Nucleotide-diphossugar_trans"/>
</dbReference>
<dbReference type="RefSeq" id="XP_067819892.1">
    <property type="nucleotide sequence ID" value="XM_067958459.1"/>
</dbReference>
<dbReference type="OrthoDB" id="430354at2759"/>
<dbReference type="PANTHER" id="PTHR31646">
    <property type="entry name" value="ALPHA-1,2-MANNOSYLTRANSFERASE MNN2"/>
    <property type="match status" value="1"/>
</dbReference>
<dbReference type="EMBL" id="SHOA02000014">
    <property type="protein sequence ID" value="TDH70393.1"/>
    <property type="molecule type" value="Genomic_DNA"/>
</dbReference>
<dbReference type="AlphaFoldDB" id="A0A976NYH1"/>
<keyword evidence="8" id="KW-0333">Golgi apparatus</keyword>
<evidence type="ECO:0000256" key="2">
    <source>
        <dbReference type="ARBA" id="ARBA00004606"/>
    </source>
</evidence>
<evidence type="ECO:0000313" key="15">
    <source>
        <dbReference type="Proteomes" id="UP000294530"/>
    </source>
</evidence>
<comment type="caution">
    <text evidence="14">The sequence shown here is derived from an EMBL/GenBank/DDBJ whole genome shotgun (WGS) entry which is preliminary data.</text>
</comment>
<keyword evidence="7 11" id="KW-1133">Transmembrane helix</keyword>
<name>A0A976NYH1_BRELC</name>
<dbReference type="Gene3D" id="3.90.550.10">
    <property type="entry name" value="Spore Coat Polysaccharide Biosynthesis Protein SpsA, Chain A"/>
    <property type="match status" value="1"/>
</dbReference>